<name>W2TLM0_NECAM</name>
<dbReference type="Proteomes" id="UP000053676">
    <property type="component" value="Unassembled WGS sequence"/>
</dbReference>
<accession>W2TLM0</accession>
<feature type="chain" id="PRO_5004825226" description="EB module" evidence="1">
    <location>
        <begin position="17"/>
        <end position="81"/>
    </location>
</feature>
<keyword evidence="1" id="KW-0732">Signal</keyword>
<gene>
    <name evidence="2" type="ORF">NECAME_07592</name>
</gene>
<dbReference type="STRING" id="51031.W2TLM0"/>
<dbReference type="KEGG" id="nai:NECAME_07592"/>
<evidence type="ECO:0000256" key="1">
    <source>
        <dbReference type="SAM" id="SignalP"/>
    </source>
</evidence>
<dbReference type="AlphaFoldDB" id="W2TLM0"/>
<proteinExistence type="predicted"/>
<feature type="signal peptide" evidence="1">
    <location>
        <begin position="1"/>
        <end position="16"/>
    </location>
</feature>
<sequence length="81" mass="9060">MIFCLSLLAIITDSHLTMRHANFGVARSLDCYVGSSCQDTMARCEAADECRWHLGELRVRCAPNTCRRAECAAGMYYGTHK</sequence>
<evidence type="ECO:0000313" key="2">
    <source>
        <dbReference type="EMBL" id="ETN83000.1"/>
    </source>
</evidence>
<evidence type="ECO:0000313" key="3">
    <source>
        <dbReference type="Proteomes" id="UP000053676"/>
    </source>
</evidence>
<organism evidence="2 3">
    <name type="scientific">Necator americanus</name>
    <name type="common">Human hookworm</name>
    <dbReference type="NCBI Taxonomy" id="51031"/>
    <lineage>
        <taxon>Eukaryota</taxon>
        <taxon>Metazoa</taxon>
        <taxon>Ecdysozoa</taxon>
        <taxon>Nematoda</taxon>
        <taxon>Chromadorea</taxon>
        <taxon>Rhabditida</taxon>
        <taxon>Rhabditina</taxon>
        <taxon>Rhabditomorpha</taxon>
        <taxon>Strongyloidea</taxon>
        <taxon>Ancylostomatidae</taxon>
        <taxon>Bunostominae</taxon>
        <taxon>Necator</taxon>
    </lineage>
</organism>
<evidence type="ECO:0008006" key="4">
    <source>
        <dbReference type="Google" id="ProtNLM"/>
    </source>
</evidence>
<keyword evidence="3" id="KW-1185">Reference proteome</keyword>
<dbReference type="OrthoDB" id="5875848at2759"/>
<protein>
    <recommendedName>
        <fullName evidence="4">EB module</fullName>
    </recommendedName>
</protein>
<dbReference type="EMBL" id="KI658314">
    <property type="protein sequence ID" value="ETN83000.1"/>
    <property type="molecule type" value="Genomic_DNA"/>
</dbReference>
<reference evidence="3" key="1">
    <citation type="journal article" date="2014" name="Nat. Genet.">
        <title>Genome of the human hookworm Necator americanus.</title>
        <authorList>
            <person name="Tang Y.T."/>
            <person name="Gao X."/>
            <person name="Rosa B.A."/>
            <person name="Abubucker S."/>
            <person name="Hallsworth-Pepin K."/>
            <person name="Martin J."/>
            <person name="Tyagi R."/>
            <person name="Heizer E."/>
            <person name="Zhang X."/>
            <person name="Bhonagiri-Palsikar V."/>
            <person name="Minx P."/>
            <person name="Warren W.C."/>
            <person name="Wang Q."/>
            <person name="Zhan B."/>
            <person name="Hotez P.J."/>
            <person name="Sternberg P.W."/>
            <person name="Dougall A."/>
            <person name="Gaze S.T."/>
            <person name="Mulvenna J."/>
            <person name="Sotillo J."/>
            <person name="Ranganathan S."/>
            <person name="Rabelo E.M."/>
            <person name="Wilson R.K."/>
            <person name="Felgner P.L."/>
            <person name="Bethony J."/>
            <person name="Hawdon J.M."/>
            <person name="Gasser R.B."/>
            <person name="Loukas A."/>
            <person name="Mitreva M."/>
        </authorList>
    </citation>
    <scope>NUCLEOTIDE SEQUENCE [LARGE SCALE GENOMIC DNA]</scope>
</reference>